<protein>
    <recommendedName>
        <fullName evidence="3">Restriction endonuclease</fullName>
    </recommendedName>
</protein>
<reference evidence="1" key="1">
    <citation type="journal article" date="2014" name="Int. J. Syst. Evol. Microbiol.">
        <title>Complete genome sequence of Corynebacterium casei LMG S-19264T (=DSM 44701T), isolated from a smear-ripened cheese.</title>
        <authorList>
            <consortium name="US DOE Joint Genome Institute (JGI-PGF)"/>
            <person name="Walter F."/>
            <person name="Albersmeier A."/>
            <person name="Kalinowski J."/>
            <person name="Ruckert C."/>
        </authorList>
    </citation>
    <scope>NUCLEOTIDE SEQUENCE</scope>
    <source>
        <strain evidence="1">JCM 4125</strain>
    </source>
</reference>
<evidence type="ECO:0008006" key="3">
    <source>
        <dbReference type="Google" id="ProtNLM"/>
    </source>
</evidence>
<dbReference type="AlphaFoldDB" id="A0A918HEU5"/>
<sequence length="258" mass="29804">MGTRDDSDEAYVVDLCNRILHESALTQHKFDWLLGDPGTNGRRVKLPVDAYWPGHELVVEYRELQHDQPMPHFDKPDRLTVSGVHRGEQRALYDARRDTEIPAHGLRLIVVRPADLDADSRGRLRRNEKADLEALRKILARDSDEDRVTDAFRTWLFAEGWTPVDPTDRWTDLEAVRDHERLICEAKGRTSEKGIDADIAYGQLLRRMTSQDPHIRYALVVPSSSVKAAERVPLHVRELLRIDVYEVMDDNRVCQVIR</sequence>
<evidence type="ECO:0000313" key="2">
    <source>
        <dbReference type="Proteomes" id="UP000646776"/>
    </source>
</evidence>
<name>A0A918HEU5_9ACTN</name>
<keyword evidence="2" id="KW-1185">Reference proteome</keyword>
<gene>
    <name evidence="1" type="ORF">GCM10010226_41190</name>
</gene>
<accession>A0A918HEU5</accession>
<reference evidence="1" key="2">
    <citation type="submission" date="2020-09" db="EMBL/GenBank/DDBJ databases">
        <authorList>
            <person name="Sun Q."/>
            <person name="Ohkuma M."/>
        </authorList>
    </citation>
    <scope>NUCLEOTIDE SEQUENCE</scope>
    <source>
        <strain evidence="1">JCM 4125</strain>
    </source>
</reference>
<comment type="caution">
    <text evidence="1">The sequence shown here is derived from an EMBL/GenBank/DDBJ whole genome shotgun (WGS) entry which is preliminary data.</text>
</comment>
<dbReference type="EMBL" id="BMSA01000011">
    <property type="protein sequence ID" value="GGT59586.1"/>
    <property type="molecule type" value="Genomic_DNA"/>
</dbReference>
<proteinExistence type="predicted"/>
<dbReference type="Proteomes" id="UP000646776">
    <property type="component" value="Unassembled WGS sequence"/>
</dbReference>
<organism evidence="1 2">
    <name type="scientific">Streptomyces phaeofaciens</name>
    <dbReference type="NCBI Taxonomy" id="68254"/>
    <lineage>
        <taxon>Bacteria</taxon>
        <taxon>Bacillati</taxon>
        <taxon>Actinomycetota</taxon>
        <taxon>Actinomycetes</taxon>
        <taxon>Kitasatosporales</taxon>
        <taxon>Streptomycetaceae</taxon>
        <taxon>Streptomyces</taxon>
    </lineage>
</organism>
<evidence type="ECO:0000313" key="1">
    <source>
        <dbReference type="EMBL" id="GGT59586.1"/>
    </source>
</evidence>
<dbReference type="RefSeq" id="WP_189712777.1">
    <property type="nucleotide sequence ID" value="NZ_BMSA01000011.1"/>
</dbReference>